<proteinExistence type="predicted"/>
<gene>
    <name evidence="1" type="ORF">JCM21714_2902</name>
</gene>
<organism evidence="1 2">
    <name type="scientific">Gracilibacillus boraciitolerans JCM 21714</name>
    <dbReference type="NCBI Taxonomy" id="1298598"/>
    <lineage>
        <taxon>Bacteria</taxon>
        <taxon>Bacillati</taxon>
        <taxon>Bacillota</taxon>
        <taxon>Bacilli</taxon>
        <taxon>Bacillales</taxon>
        <taxon>Bacillaceae</taxon>
        <taxon>Gracilibacillus</taxon>
    </lineage>
</organism>
<dbReference type="AlphaFoldDB" id="W4VKQ1"/>
<sequence length="184" mass="21097">MERTEGGRLLIRLSPDGEILADHKLASGKGGQLVQDHTHKRKRSTKLTEWENEIISLFEDEEKIKAFMNQLRERYPRHMGDQLAILWNLLQQEPKMVNQALDRAMELRLTSANDLRDLLYSLIQETPSQKVDTKSSESPYAHIDATTRQVDSYIEILKGGDSQHDAPHDTVTGYLSFIKAGRNR</sequence>
<dbReference type="STRING" id="1298598.JCM21714_2902"/>
<keyword evidence="2" id="KW-1185">Reference proteome</keyword>
<reference evidence="1 2" key="1">
    <citation type="journal article" date="2014" name="Genome Announc.">
        <title>Draft Genome Sequence of the Boron-Tolerant and Moderately Halotolerant Bacterium Gracilibacillus boraciitolerans JCM 21714T.</title>
        <authorList>
            <person name="Ahmed I."/>
            <person name="Oshima K."/>
            <person name="Suda W."/>
            <person name="Kitamura K."/>
            <person name="Iida T."/>
            <person name="Ohmori Y."/>
            <person name="Fujiwara T."/>
            <person name="Hattori M."/>
            <person name="Ohkuma M."/>
        </authorList>
    </citation>
    <scope>NUCLEOTIDE SEQUENCE [LARGE SCALE GENOMIC DNA]</scope>
    <source>
        <strain evidence="1 2">JCM 21714</strain>
    </source>
</reference>
<dbReference type="Proteomes" id="UP000019102">
    <property type="component" value="Unassembled WGS sequence"/>
</dbReference>
<dbReference type="eggNOG" id="COG4584">
    <property type="taxonomic scope" value="Bacteria"/>
</dbReference>
<protein>
    <submittedName>
        <fullName evidence="1">Mobile element protein</fullName>
    </submittedName>
</protein>
<dbReference type="EMBL" id="BAVS01000016">
    <property type="protein sequence ID" value="GAE93797.1"/>
    <property type="molecule type" value="Genomic_DNA"/>
</dbReference>
<evidence type="ECO:0000313" key="2">
    <source>
        <dbReference type="Proteomes" id="UP000019102"/>
    </source>
</evidence>
<dbReference type="RefSeq" id="WP_235182766.1">
    <property type="nucleotide sequence ID" value="NZ_BAVS01000016.1"/>
</dbReference>
<comment type="caution">
    <text evidence="1">The sequence shown here is derived from an EMBL/GenBank/DDBJ whole genome shotgun (WGS) entry which is preliminary data.</text>
</comment>
<name>W4VKQ1_9BACI</name>
<accession>W4VKQ1</accession>
<evidence type="ECO:0000313" key="1">
    <source>
        <dbReference type="EMBL" id="GAE93797.1"/>
    </source>
</evidence>